<gene>
    <name evidence="1" type="ORF">DPMN_014341</name>
</gene>
<reference evidence="1" key="1">
    <citation type="journal article" date="2019" name="bioRxiv">
        <title>The Genome of the Zebra Mussel, Dreissena polymorpha: A Resource for Invasive Species Research.</title>
        <authorList>
            <person name="McCartney M.A."/>
            <person name="Auch B."/>
            <person name="Kono T."/>
            <person name="Mallez S."/>
            <person name="Zhang Y."/>
            <person name="Obille A."/>
            <person name="Becker A."/>
            <person name="Abrahante J.E."/>
            <person name="Garbe J."/>
            <person name="Badalamenti J.P."/>
            <person name="Herman A."/>
            <person name="Mangelson H."/>
            <person name="Liachko I."/>
            <person name="Sullivan S."/>
            <person name="Sone E.D."/>
            <person name="Koren S."/>
            <person name="Silverstein K.A.T."/>
            <person name="Beckman K.B."/>
            <person name="Gohl D.M."/>
        </authorList>
    </citation>
    <scope>NUCLEOTIDE SEQUENCE</scope>
    <source>
        <strain evidence="1">Duluth1</strain>
        <tissue evidence="1">Whole animal</tissue>
    </source>
</reference>
<evidence type="ECO:0000313" key="2">
    <source>
        <dbReference type="Proteomes" id="UP000828390"/>
    </source>
</evidence>
<comment type="caution">
    <text evidence="1">The sequence shown here is derived from an EMBL/GenBank/DDBJ whole genome shotgun (WGS) entry which is preliminary data.</text>
</comment>
<dbReference type="AlphaFoldDB" id="A0A9D4S3D1"/>
<name>A0A9D4S3D1_DREPO</name>
<sequence>MKQMTLETQAATASRIEPVPIEIQIEERTTSLEEQSEGGWRLVTQLNIFH</sequence>
<dbReference type="EMBL" id="JAIWYP010000001">
    <property type="protein sequence ID" value="KAH3890266.1"/>
    <property type="molecule type" value="Genomic_DNA"/>
</dbReference>
<reference evidence="1" key="2">
    <citation type="submission" date="2020-11" db="EMBL/GenBank/DDBJ databases">
        <authorList>
            <person name="McCartney M.A."/>
            <person name="Auch B."/>
            <person name="Kono T."/>
            <person name="Mallez S."/>
            <person name="Becker A."/>
            <person name="Gohl D.M."/>
            <person name="Silverstein K.A.T."/>
            <person name="Koren S."/>
            <person name="Bechman K.B."/>
            <person name="Herman A."/>
            <person name="Abrahante J.E."/>
            <person name="Garbe J."/>
        </authorList>
    </citation>
    <scope>NUCLEOTIDE SEQUENCE</scope>
    <source>
        <strain evidence="1">Duluth1</strain>
        <tissue evidence="1">Whole animal</tissue>
    </source>
</reference>
<organism evidence="1 2">
    <name type="scientific">Dreissena polymorpha</name>
    <name type="common">Zebra mussel</name>
    <name type="synonym">Mytilus polymorpha</name>
    <dbReference type="NCBI Taxonomy" id="45954"/>
    <lineage>
        <taxon>Eukaryota</taxon>
        <taxon>Metazoa</taxon>
        <taxon>Spiralia</taxon>
        <taxon>Lophotrochozoa</taxon>
        <taxon>Mollusca</taxon>
        <taxon>Bivalvia</taxon>
        <taxon>Autobranchia</taxon>
        <taxon>Heteroconchia</taxon>
        <taxon>Euheterodonta</taxon>
        <taxon>Imparidentia</taxon>
        <taxon>Neoheterodontei</taxon>
        <taxon>Myida</taxon>
        <taxon>Dreissenoidea</taxon>
        <taxon>Dreissenidae</taxon>
        <taxon>Dreissena</taxon>
    </lineage>
</organism>
<dbReference type="Proteomes" id="UP000828390">
    <property type="component" value="Unassembled WGS sequence"/>
</dbReference>
<accession>A0A9D4S3D1</accession>
<keyword evidence="2" id="KW-1185">Reference proteome</keyword>
<evidence type="ECO:0000313" key="1">
    <source>
        <dbReference type="EMBL" id="KAH3890266.1"/>
    </source>
</evidence>
<proteinExistence type="predicted"/>
<protein>
    <submittedName>
        <fullName evidence="1">Uncharacterized protein</fullName>
    </submittedName>
</protein>